<dbReference type="CDD" id="cd01837">
    <property type="entry name" value="SGNH_plant_lipase_like"/>
    <property type="match status" value="1"/>
</dbReference>
<evidence type="ECO:0000313" key="7">
    <source>
        <dbReference type="Proteomes" id="UP000796880"/>
    </source>
</evidence>
<dbReference type="OrthoDB" id="1600564at2759"/>
<evidence type="ECO:0008006" key="8">
    <source>
        <dbReference type="Google" id="ProtNLM"/>
    </source>
</evidence>
<proteinExistence type="inferred from homology"/>
<evidence type="ECO:0000256" key="5">
    <source>
        <dbReference type="SAM" id="SignalP"/>
    </source>
</evidence>
<comment type="caution">
    <text evidence="6">The sequence shown here is derived from an EMBL/GenBank/DDBJ whole genome shotgun (WGS) entry which is preliminary data.</text>
</comment>
<feature type="signal peptide" evidence="5">
    <location>
        <begin position="1"/>
        <end position="20"/>
    </location>
</feature>
<dbReference type="InterPro" id="IPR035669">
    <property type="entry name" value="SGNH_plant_lipase-like"/>
</dbReference>
<organism evidence="6 7">
    <name type="scientific">Rhamnella rubrinervis</name>
    <dbReference type="NCBI Taxonomy" id="2594499"/>
    <lineage>
        <taxon>Eukaryota</taxon>
        <taxon>Viridiplantae</taxon>
        <taxon>Streptophyta</taxon>
        <taxon>Embryophyta</taxon>
        <taxon>Tracheophyta</taxon>
        <taxon>Spermatophyta</taxon>
        <taxon>Magnoliopsida</taxon>
        <taxon>eudicotyledons</taxon>
        <taxon>Gunneridae</taxon>
        <taxon>Pentapetalae</taxon>
        <taxon>rosids</taxon>
        <taxon>fabids</taxon>
        <taxon>Rosales</taxon>
        <taxon>Rhamnaceae</taxon>
        <taxon>rhamnoid group</taxon>
        <taxon>Rhamneae</taxon>
        <taxon>Rhamnella</taxon>
    </lineage>
</organism>
<dbReference type="Gene3D" id="3.40.50.1110">
    <property type="entry name" value="SGNH hydrolase"/>
    <property type="match status" value="1"/>
</dbReference>
<sequence length="366" mass="39899">MNYLVLLATCYLSYFSVSSSSELQKYEAIFNFGDSLSDTGNFLLSGALAFPVIAKLPYGETFFRHATGRCSDGRLVIDFIAEAFGLPHLPPYLAVTKGSQNFQHGANFAVAGATALDPDFFFKQNIGSILWTNDSLSVQLDWFKKLKSSLCKTKQECDSYLKKSLFVVGEIGGNDYNYAFFVGGKINQVKASVPLVVEAITRAASALIEEGAVELLVPGNLPIGCSAVYLTLFQTPNKAYYDPRNGCLKAFNSFSKYHNAQLQRGLDTLRVKYPHARIIYADYYGSAMRFIHAPDHHGFYSGTLTACCGGGGPYNFNNSARCGHTGSKACKDPSAYANWDGIHLTEAAYAHIAKGLIHGPFASPPL</sequence>
<accession>A0A8K0HFG7</accession>
<keyword evidence="2 5" id="KW-0732">Signal</keyword>
<comment type="similarity">
    <text evidence="1">Belongs to the 'GDSL' lipolytic enzyme family.</text>
</comment>
<evidence type="ECO:0000313" key="6">
    <source>
        <dbReference type="EMBL" id="KAF3451375.1"/>
    </source>
</evidence>
<dbReference type="InterPro" id="IPR001087">
    <property type="entry name" value="GDSL"/>
</dbReference>
<dbReference type="PANTHER" id="PTHR22835">
    <property type="entry name" value="ZINC FINGER FYVE DOMAIN CONTAINING PROTEIN"/>
    <property type="match status" value="1"/>
</dbReference>
<dbReference type="Pfam" id="PF00657">
    <property type="entry name" value="Lipase_GDSL"/>
    <property type="match status" value="1"/>
</dbReference>
<dbReference type="InterPro" id="IPR036514">
    <property type="entry name" value="SGNH_hydro_sf"/>
</dbReference>
<feature type="chain" id="PRO_5035440644" description="GDSL esterase/lipase At5g45910-like" evidence="5">
    <location>
        <begin position="21"/>
        <end position="366"/>
    </location>
</feature>
<gene>
    <name evidence="6" type="ORF">FNV43_RR07470</name>
</gene>
<reference evidence="6" key="1">
    <citation type="submission" date="2020-03" db="EMBL/GenBank/DDBJ databases">
        <title>A high-quality chromosome-level genome assembly of a woody plant with both climbing and erect habits, Rhamnella rubrinervis.</title>
        <authorList>
            <person name="Lu Z."/>
            <person name="Yang Y."/>
            <person name="Zhu X."/>
            <person name="Sun Y."/>
        </authorList>
    </citation>
    <scope>NUCLEOTIDE SEQUENCE</scope>
    <source>
        <strain evidence="6">BYM</strain>
        <tissue evidence="6">Leaf</tissue>
    </source>
</reference>
<keyword evidence="3" id="KW-0378">Hydrolase</keyword>
<dbReference type="AlphaFoldDB" id="A0A8K0HFG7"/>
<evidence type="ECO:0000256" key="3">
    <source>
        <dbReference type="ARBA" id="ARBA00022801"/>
    </source>
</evidence>
<dbReference type="EMBL" id="VOIH02000003">
    <property type="protein sequence ID" value="KAF3451375.1"/>
    <property type="molecule type" value="Genomic_DNA"/>
</dbReference>
<keyword evidence="4" id="KW-0325">Glycoprotein</keyword>
<protein>
    <recommendedName>
        <fullName evidence="8">GDSL esterase/lipase At5g45910-like</fullName>
    </recommendedName>
</protein>
<dbReference type="PANTHER" id="PTHR22835:SF659">
    <property type="entry name" value="GDSL LIPASE_ACYLHYDROLASE, PUTATIVE (AFU_ORTHOLOGUE AFUA_2G00510)-RELATED"/>
    <property type="match status" value="1"/>
</dbReference>
<evidence type="ECO:0000256" key="2">
    <source>
        <dbReference type="ARBA" id="ARBA00022729"/>
    </source>
</evidence>
<dbReference type="Proteomes" id="UP000796880">
    <property type="component" value="Unassembled WGS sequence"/>
</dbReference>
<name>A0A8K0HFG7_9ROSA</name>
<keyword evidence="7" id="KW-1185">Reference proteome</keyword>
<evidence type="ECO:0000256" key="1">
    <source>
        <dbReference type="ARBA" id="ARBA00008668"/>
    </source>
</evidence>
<dbReference type="GO" id="GO:0016788">
    <property type="term" value="F:hydrolase activity, acting on ester bonds"/>
    <property type="evidence" value="ECO:0007669"/>
    <property type="project" value="InterPro"/>
</dbReference>
<evidence type="ECO:0000256" key="4">
    <source>
        <dbReference type="ARBA" id="ARBA00023180"/>
    </source>
</evidence>
<dbReference type="SUPFAM" id="SSF52266">
    <property type="entry name" value="SGNH hydrolase"/>
    <property type="match status" value="1"/>
</dbReference>